<feature type="transmembrane region" description="Helical" evidence="1">
    <location>
        <begin position="117"/>
        <end position="134"/>
    </location>
</feature>
<evidence type="ECO:0000313" key="3">
    <source>
        <dbReference type="Proteomes" id="UP000013984"/>
    </source>
</evidence>
<comment type="caution">
    <text evidence="2">The sequence shown here is derived from an EMBL/GenBank/DDBJ whole genome shotgun (WGS) entry which is preliminary data.</text>
</comment>
<dbReference type="STRING" id="1218599.LEP1GSC195_1117"/>
<dbReference type="Proteomes" id="UP000013984">
    <property type="component" value="Unassembled WGS sequence"/>
</dbReference>
<feature type="transmembrane region" description="Helical" evidence="1">
    <location>
        <begin position="194"/>
        <end position="227"/>
    </location>
</feature>
<feature type="transmembrane region" description="Helical" evidence="1">
    <location>
        <begin position="172"/>
        <end position="188"/>
    </location>
</feature>
<feature type="transmembrane region" description="Helical" evidence="1">
    <location>
        <begin position="33"/>
        <end position="50"/>
    </location>
</feature>
<protein>
    <submittedName>
        <fullName evidence="2">Membrane protein</fullName>
    </submittedName>
</protein>
<evidence type="ECO:0000313" key="2">
    <source>
        <dbReference type="EMBL" id="EOQ97890.1"/>
    </source>
</evidence>
<accession>R9ACJ2</accession>
<dbReference type="OrthoDB" id="330621at2"/>
<reference evidence="2" key="1">
    <citation type="submission" date="2013-04" db="EMBL/GenBank/DDBJ databases">
        <authorList>
            <person name="Harkins D.M."/>
            <person name="Durkin A.S."/>
            <person name="Brinkac L.M."/>
            <person name="Haft D.H."/>
            <person name="Selengut J.D."/>
            <person name="Sanka R."/>
            <person name="DePew J."/>
            <person name="Purushe J."/>
            <person name="Galloway R.L."/>
            <person name="Vinetz J.M."/>
            <person name="Sutton G.G."/>
            <person name="Nierman W.C."/>
            <person name="Fouts D.E."/>
        </authorList>
    </citation>
    <scope>NUCLEOTIDE SEQUENCE [LARGE SCALE GENOMIC DNA]</scope>
    <source>
        <strain evidence="2">CDC</strain>
    </source>
</reference>
<sequence length="541" mass="63152">MYSSILKTDQLFFLLIFAFLILIWKRIKYEKTVVLIFAFLFSFYIFGPNFKAKFWLIDDHEIFFFLGSVIDQNGWSDFLSTLVDRTEVGLFGVSTRYRPSYYFLRLVEVFLWKDNAILWYLFRFFILVSFVYSLNLLFRFFLSTPVALAWTITCFSFTYWSDIYSRLGPGETYVTLGFAIFITVTFTWERRIRYGIFTAVLQVLALVIMIGSKENMVLVAFLPIFFLYDKDDLKYKFKYYHILYLIPFLVSMVIVLAVIKATSLNPVDINGNSAQISDRLSRIVGFMNNSLFLQPLILGFLLCVGLIVKTKSLRIVKKSFQIISILIFLIINILLNIVFYGGELPQNNRYDFPTAVINVFYFIIILSMVLRLIFPKKIVKNELFSGIIFLIFSAFGFSSYSINEIQNASRKNAKRTQSLDITIRAMKLEAAENVGIIFVRNFTEFEPADSILRYANYNHLQLRIGLDVDDVMYYSSFQDGLMSYLRNLSINGDDTRSLKPLGNLKKEKILSCNFYHFGEISFDLKKKYPFCKQIKAQLISY</sequence>
<feature type="transmembrane region" description="Helical" evidence="1">
    <location>
        <begin position="291"/>
        <end position="308"/>
    </location>
</feature>
<proteinExistence type="predicted"/>
<feature type="transmembrane region" description="Helical" evidence="1">
    <location>
        <begin position="239"/>
        <end position="259"/>
    </location>
</feature>
<dbReference type="EMBL" id="AOGZ02000008">
    <property type="protein sequence ID" value="EOQ97890.1"/>
    <property type="molecule type" value="Genomic_DNA"/>
</dbReference>
<feature type="transmembrane region" description="Helical" evidence="1">
    <location>
        <begin position="383"/>
        <end position="402"/>
    </location>
</feature>
<keyword evidence="1" id="KW-1133">Transmembrane helix</keyword>
<keyword evidence="3" id="KW-1185">Reference proteome</keyword>
<feature type="transmembrane region" description="Helical" evidence="1">
    <location>
        <begin position="352"/>
        <end position="374"/>
    </location>
</feature>
<keyword evidence="1" id="KW-0472">Membrane</keyword>
<name>R9ACJ2_9LEPT</name>
<feature type="transmembrane region" description="Helical" evidence="1">
    <location>
        <begin position="12"/>
        <end position="27"/>
    </location>
</feature>
<keyword evidence="1" id="KW-0812">Transmembrane</keyword>
<evidence type="ECO:0000256" key="1">
    <source>
        <dbReference type="SAM" id="Phobius"/>
    </source>
</evidence>
<dbReference type="AlphaFoldDB" id="R9ACJ2"/>
<organism evidence="2 3">
    <name type="scientific">Leptospira wolbachii serovar Codice str. CDC</name>
    <dbReference type="NCBI Taxonomy" id="1218599"/>
    <lineage>
        <taxon>Bacteria</taxon>
        <taxon>Pseudomonadati</taxon>
        <taxon>Spirochaetota</taxon>
        <taxon>Spirochaetia</taxon>
        <taxon>Leptospirales</taxon>
        <taxon>Leptospiraceae</taxon>
        <taxon>Leptospira</taxon>
    </lineage>
</organism>
<gene>
    <name evidence="2" type="ORF">LEP1GSC195_1117</name>
</gene>
<feature type="transmembrane region" description="Helical" evidence="1">
    <location>
        <begin position="320"/>
        <end position="340"/>
    </location>
</feature>